<protein>
    <submittedName>
        <fullName evidence="2">Uncharacterized protein</fullName>
    </submittedName>
</protein>
<sequence>MGDTGAGADCCPCCPASVQAATITKQPRAGASHGPAVPGVHGPLGDSEQGPTAAPTLAGACLGHCTRTPPSPNPTSTGKVTHNWKIITQQSFAHRSESSEPHINFSSLRVRHQEQEPPEHRVLFCGPGGPPPVQELHRTGGDRDSTLRGTRRNFTCTGTQHQAVAPQKPGLHLPVGAGGSPGVVGVNCGSLWGQGHWE</sequence>
<proteinExistence type="predicted"/>
<evidence type="ECO:0000256" key="1">
    <source>
        <dbReference type="SAM" id="MobiDB-lite"/>
    </source>
</evidence>
<gene>
    <name evidence="2" type="ORF">MRATA1EN1_LOCUS7986</name>
</gene>
<evidence type="ECO:0000313" key="2">
    <source>
        <dbReference type="EMBL" id="CAI9159024.1"/>
    </source>
</evidence>
<keyword evidence="3" id="KW-1185">Reference proteome</keyword>
<dbReference type="Proteomes" id="UP001176941">
    <property type="component" value="Chromosome 18"/>
</dbReference>
<accession>A0ABN8YCA8</accession>
<evidence type="ECO:0000313" key="3">
    <source>
        <dbReference type="Proteomes" id="UP001176941"/>
    </source>
</evidence>
<feature type="region of interest" description="Disordered" evidence="1">
    <location>
        <begin position="25"/>
        <end position="55"/>
    </location>
</feature>
<reference evidence="2" key="1">
    <citation type="submission" date="2023-04" db="EMBL/GenBank/DDBJ databases">
        <authorList>
            <consortium name="ELIXIR-Norway"/>
        </authorList>
    </citation>
    <scope>NUCLEOTIDE SEQUENCE [LARGE SCALE GENOMIC DNA]</scope>
</reference>
<dbReference type="EMBL" id="OX459954">
    <property type="protein sequence ID" value="CAI9159024.1"/>
    <property type="molecule type" value="Genomic_DNA"/>
</dbReference>
<organism evidence="2 3">
    <name type="scientific">Rangifer tarandus platyrhynchus</name>
    <name type="common">Svalbard reindeer</name>
    <dbReference type="NCBI Taxonomy" id="3082113"/>
    <lineage>
        <taxon>Eukaryota</taxon>
        <taxon>Metazoa</taxon>
        <taxon>Chordata</taxon>
        <taxon>Craniata</taxon>
        <taxon>Vertebrata</taxon>
        <taxon>Euteleostomi</taxon>
        <taxon>Mammalia</taxon>
        <taxon>Eutheria</taxon>
        <taxon>Laurasiatheria</taxon>
        <taxon>Artiodactyla</taxon>
        <taxon>Ruminantia</taxon>
        <taxon>Pecora</taxon>
        <taxon>Cervidae</taxon>
        <taxon>Odocoileinae</taxon>
        <taxon>Rangifer</taxon>
    </lineage>
</organism>
<name>A0ABN8YCA8_RANTA</name>